<evidence type="ECO:0000313" key="3">
    <source>
        <dbReference type="Proteomes" id="UP001479436"/>
    </source>
</evidence>
<sequence length="276" mass="31265">MCPPNFQWGLNGSLLATLPFTELPALTTDSTPPLSAPIFNFPNINSNFGSTSPERRDSSISLREIIDRFADKPETMDLLLKAKMEEDRRLTEQYRYKIELAREETKKNELKILNHQQQHPHHHHSHSGLGTNSDHLDDMSSDDNSSSVNLDPYNDPHMPTQPLTPPASGDENGFMDSPLDSKSDYGLDTPPSGQPMSVSMGIDDSKKRKATPEFPIEYCVMMDSKQRTSNSSHSTNPHAPVTMETVQRKVRIKQMNKKERPQQKFMQMMKLVNSKN</sequence>
<gene>
    <name evidence="2" type="ORF">K7432_009023</name>
</gene>
<evidence type="ECO:0000313" key="2">
    <source>
        <dbReference type="EMBL" id="KAK9709483.1"/>
    </source>
</evidence>
<protein>
    <submittedName>
        <fullName evidence="2">Uncharacterized protein</fullName>
    </submittedName>
</protein>
<feature type="region of interest" description="Disordered" evidence="1">
    <location>
        <begin position="115"/>
        <end position="208"/>
    </location>
</feature>
<feature type="region of interest" description="Disordered" evidence="1">
    <location>
        <begin position="227"/>
        <end position="246"/>
    </location>
</feature>
<comment type="caution">
    <text evidence="2">The sequence shown here is derived from an EMBL/GenBank/DDBJ whole genome shotgun (WGS) entry which is preliminary data.</text>
</comment>
<proteinExistence type="predicted"/>
<organism evidence="2 3">
    <name type="scientific">Basidiobolus ranarum</name>
    <dbReference type="NCBI Taxonomy" id="34480"/>
    <lineage>
        <taxon>Eukaryota</taxon>
        <taxon>Fungi</taxon>
        <taxon>Fungi incertae sedis</taxon>
        <taxon>Zoopagomycota</taxon>
        <taxon>Entomophthoromycotina</taxon>
        <taxon>Basidiobolomycetes</taxon>
        <taxon>Basidiobolales</taxon>
        <taxon>Basidiobolaceae</taxon>
        <taxon>Basidiobolus</taxon>
    </lineage>
</organism>
<evidence type="ECO:0000256" key="1">
    <source>
        <dbReference type="SAM" id="MobiDB-lite"/>
    </source>
</evidence>
<dbReference type="Proteomes" id="UP001479436">
    <property type="component" value="Unassembled WGS sequence"/>
</dbReference>
<reference evidence="2 3" key="1">
    <citation type="submission" date="2023-04" db="EMBL/GenBank/DDBJ databases">
        <title>Genome of Basidiobolus ranarum AG-B5.</title>
        <authorList>
            <person name="Stajich J.E."/>
            <person name="Carter-House D."/>
            <person name="Gryganskyi A."/>
        </authorList>
    </citation>
    <scope>NUCLEOTIDE SEQUENCE [LARGE SCALE GENOMIC DNA]</scope>
    <source>
        <strain evidence="2 3">AG-B5</strain>
    </source>
</reference>
<feature type="compositionally biased region" description="Polar residues" evidence="1">
    <location>
        <begin position="227"/>
        <end position="237"/>
    </location>
</feature>
<keyword evidence="3" id="KW-1185">Reference proteome</keyword>
<name>A0ABR2VXQ5_9FUNG</name>
<accession>A0ABR2VXQ5</accession>
<feature type="compositionally biased region" description="Low complexity" evidence="1">
    <location>
        <begin position="142"/>
        <end position="151"/>
    </location>
</feature>
<dbReference type="EMBL" id="JASJQH010007408">
    <property type="protein sequence ID" value="KAK9709483.1"/>
    <property type="molecule type" value="Genomic_DNA"/>
</dbReference>